<dbReference type="Gene3D" id="1.10.520.20">
    <property type="entry name" value="N-terminal domain of the delta subunit of the F1F0-ATP synthase"/>
    <property type="match status" value="1"/>
</dbReference>
<dbReference type="AlphaFoldDB" id="A0A2D2PZD0"/>
<dbReference type="KEGG" id="slw:BRW62_01370"/>
<dbReference type="InterPro" id="IPR000711">
    <property type="entry name" value="ATPase_OSCP/dsu"/>
</dbReference>
<evidence type="ECO:0000256" key="8">
    <source>
        <dbReference type="HAMAP-Rule" id="MF_01416"/>
    </source>
</evidence>
<reference evidence="10" key="2">
    <citation type="journal article" date="2022" name="Front. Microbiol.">
        <title>Comparative Genomic Analysis Revealed Distinct Molecular Components and Organization of CO2-Concentrating Mechanism in Thermophilic Cyanobacteria.</title>
        <authorList>
            <person name="Tang J."/>
            <person name="Zhou H."/>
            <person name="Yao D."/>
            <person name="Riaz S."/>
            <person name="You D."/>
            <person name="Klepacz-Smolka A."/>
            <person name="Daroch M."/>
        </authorList>
    </citation>
    <scope>NUCLEOTIDE SEQUENCE [LARGE SCALE GENOMIC DNA]</scope>
    <source>
        <strain evidence="10">PCC 6715</strain>
    </source>
</reference>
<dbReference type="Pfam" id="PF00213">
    <property type="entry name" value="OSCP"/>
    <property type="match status" value="1"/>
</dbReference>
<evidence type="ECO:0000313" key="9">
    <source>
        <dbReference type="EMBL" id="ATS17614.1"/>
    </source>
</evidence>
<comment type="subcellular location">
    <subcellularLocation>
        <location evidence="8">Cellular thylakoid membrane</location>
        <topology evidence="8">Peripheral membrane protein</topology>
    </subcellularLocation>
    <subcellularLocation>
        <location evidence="1">Membrane</location>
    </subcellularLocation>
</comment>
<dbReference type="GO" id="GO:0045259">
    <property type="term" value="C:proton-transporting ATP synthase complex"/>
    <property type="evidence" value="ECO:0007669"/>
    <property type="project" value="UniProtKB-KW"/>
</dbReference>
<reference evidence="9 10" key="1">
    <citation type="submission" date="2016-11" db="EMBL/GenBank/DDBJ databases">
        <title>Complete genome sequence of thermophilic cyanobacteria strain Synechococcus sp. PCC6715.</title>
        <authorList>
            <person name="Tang J."/>
            <person name="Daroch M."/>
            <person name="Liang Y."/>
            <person name="Jiang D."/>
            <person name="Shah M."/>
        </authorList>
    </citation>
    <scope>NUCLEOTIDE SEQUENCE [LARGE SCALE GENOMIC DNA]</scope>
    <source>
        <strain evidence="9 10">PCC 6715</strain>
    </source>
</reference>
<dbReference type="SUPFAM" id="SSF47928">
    <property type="entry name" value="N-terminal domain of the delta subunit of the F1F0-ATP synthase"/>
    <property type="match status" value="1"/>
</dbReference>
<sequence>MMQTTIRGELVEPYAEALLSLAQSHNLADQFQQDSGLILDLLAASAELQEFLANPLINPDAKKNVLRQLTVDKVHGYFLNFLMLLVDRRRINLLAAICQQYRALLRKLRNIVLAEVISAVELTEQQRHAVVEKVKTMTGAADVELAIAIDPELLGGVVIKVGSQIFDASLRGQLRRLSVSLAQPV</sequence>
<dbReference type="PROSITE" id="PS00389">
    <property type="entry name" value="ATPASE_DELTA"/>
    <property type="match status" value="1"/>
</dbReference>
<protein>
    <recommendedName>
        <fullName evidence="8">ATP synthase subunit delta</fullName>
    </recommendedName>
    <alternativeName>
        <fullName evidence="8">ATP synthase F(1) sector subunit delta</fullName>
    </alternativeName>
    <alternativeName>
        <fullName evidence="8">F-type ATPase subunit delta</fullName>
        <shortName evidence="8">F-ATPase subunit delta</shortName>
    </alternativeName>
</protein>
<proteinExistence type="inferred from homology"/>
<dbReference type="PRINTS" id="PR00125">
    <property type="entry name" value="ATPASEDELTA"/>
</dbReference>
<keyword evidence="4 8" id="KW-0406">Ion transport</keyword>
<gene>
    <name evidence="8" type="primary">atpH</name>
    <name evidence="8" type="synonym">atpD</name>
    <name evidence="9" type="ORF">BRW62_01370</name>
</gene>
<comment type="similarity">
    <text evidence="8">Belongs to the ATPase delta chain family.</text>
</comment>
<keyword evidence="10" id="KW-1185">Reference proteome</keyword>
<evidence type="ECO:0000256" key="1">
    <source>
        <dbReference type="ARBA" id="ARBA00004370"/>
    </source>
</evidence>
<evidence type="ECO:0000256" key="2">
    <source>
        <dbReference type="ARBA" id="ARBA00022448"/>
    </source>
</evidence>
<comment type="function">
    <text evidence="8">F(1)F(0) ATP synthase produces ATP from ADP in the presence of a proton or sodium gradient. F-type ATPases consist of two structural domains, F(1) containing the extramembraneous catalytic core and F(0) containing the membrane proton channel, linked together by a central stalk and a peripheral stalk. During catalysis, ATP synthesis in the catalytic domain of F(1) is coupled via a rotary mechanism of the central stalk subunits to proton translocation.</text>
</comment>
<dbReference type="PANTHER" id="PTHR11910">
    <property type="entry name" value="ATP SYNTHASE DELTA CHAIN"/>
    <property type="match status" value="1"/>
</dbReference>
<dbReference type="Proteomes" id="UP000231057">
    <property type="component" value="Chromosome"/>
</dbReference>
<dbReference type="InterPro" id="IPR020781">
    <property type="entry name" value="ATPase_OSCP/d_CS"/>
</dbReference>
<evidence type="ECO:0000256" key="5">
    <source>
        <dbReference type="ARBA" id="ARBA00023136"/>
    </source>
</evidence>
<keyword evidence="3 8" id="KW-0375">Hydrogen ion transport</keyword>
<dbReference type="OrthoDB" id="9802471at2"/>
<evidence type="ECO:0000256" key="7">
    <source>
        <dbReference type="ARBA" id="ARBA00023310"/>
    </source>
</evidence>
<dbReference type="EMBL" id="CP018092">
    <property type="protein sequence ID" value="ATS17614.1"/>
    <property type="molecule type" value="Genomic_DNA"/>
</dbReference>
<evidence type="ECO:0000256" key="3">
    <source>
        <dbReference type="ARBA" id="ARBA00022781"/>
    </source>
</evidence>
<evidence type="ECO:0000313" key="10">
    <source>
        <dbReference type="Proteomes" id="UP000231057"/>
    </source>
</evidence>
<evidence type="ECO:0000256" key="6">
    <source>
        <dbReference type="ARBA" id="ARBA00023196"/>
    </source>
</evidence>
<accession>A0A2D2PZD0</accession>
<dbReference type="HAMAP" id="MF_01416">
    <property type="entry name" value="ATP_synth_delta_bact"/>
    <property type="match status" value="1"/>
</dbReference>
<name>A0A2D2PZD0_PARLV</name>
<comment type="function">
    <text evidence="8">This protein is part of the stalk that links CF(0) to CF(1). It either transmits conformational changes from CF(0) to CF(1) or is implicated in proton conduction.</text>
</comment>
<keyword evidence="2 8" id="KW-0813">Transport</keyword>
<dbReference type="GO" id="GO:0046933">
    <property type="term" value="F:proton-transporting ATP synthase activity, rotational mechanism"/>
    <property type="evidence" value="ECO:0007669"/>
    <property type="project" value="UniProtKB-UniRule"/>
</dbReference>
<keyword evidence="7 8" id="KW-0066">ATP synthesis</keyword>
<organism evidence="9 10">
    <name type="scientific">Parathermosynechococcus lividus PCC 6715</name>
    <dbReference type="NCBI Taxonomy" id="1917166"/>
    <lineage>
        <taxon>Bacteria</taxon>
        <taxon>Bacillati</taxon>
        <taxon>Cyanobacteriota</taxon>
        <taxon>Cyanophyceae</taxon>
        <taxon>Acaryochloridales</taxon>
        <taxon>Thermosynechococcaceae</taxon>
        <taxon>Parathermosynechococcus</taxon>
    </lineage>
</organism>
<dbReference type="InterPro" id="IPR026015">
    <property type="entry name" value="ATP_synth_OSCP/delta_N_sf"/>
</dbReference>
<evidence type="ECO:0000256" key="4">
    <source>
        <dbReference type="ARBA" id="ARBA00023065"/>
    </source>
</evidence>
<dbReference type="GO" id="GO:0031676">
    <property type="term" value="C:plasma membrane-derived thylakoid membrane"/>
    <property type="evidence" value="ECO:0007669"/>
    <property type="project" value="UniProtKB-SubCell"/>
</dbReference>
<keyword evidence="5 8" id="KW-0472">Membrane</keyword>
<keyword evidence="8" id="KW-0793">Thylakoid</keyword>
<dbReference type="RefSeq" id="WP_099797828.1">
    <property type="nucleotide sequence ID" value="NZ_CP018092.1"/>
</dbReference>
<keyword evidence="6 8" id="KW-0139">CF(1)</keyword>
<dbReference type="NCBIfam" id="TIGR01145">
    <property type="entry name" value="ATP_synt_delta"/>
    <property type="match status" value="1"/>
</dbReference>